<keyword evidence="3" id="KW-1185">Reference proteome</keyword>
<dbReference type="AlphaFoldDB" id="A0A371GZ07"/>
<keyword evidence="1" id="KW-0732">Signal</keyword>
<feature type="non-terminal residue" evidence="2">
    <location>
        <position position="1"/>
    </location>
</feature>
<name>A0A371GZ07_MUCPR</name>
<proteinExistence type="predicted"/>
<dbReference type="EMBL" id="QJKJ01004053">
    <property type="protein sequence ID" value="RDX95751.1"/>
    <property type="molecule type" value="Genomic_DNA"/>
</dbReference>
<evidence type="ECO:0000256" key="1">
    <source>
        <dbReference type="SAM" id="SignalP"/>
    </source>
</evidence>
<sequence>MPSLGGTPCFPCLKLSFLVLIILTKSYELCANRANGGFYRHDGFLFKDKRLCVPKSSIRELLVKKAHEGGLLGNFGSIRPIKICKRTSFCPT</sequence>
<feature type="signal peptide" evidence="1">
    <location>
        <begin position="1"/>
        <end position="26"/>
    </location>
</feature>
<protein>
    <submittedName>
        <fullName evidence="2">Uncharacterized protein</fullName>
    </submittedName>
</protein>
<comment type="caution">
    <text evidence="2">The sequence shown here is derived from an EMBL/GenBank/DDBJ whole genome shotgun (WGS) entry which is preliminary data.</text>
</comment>
<dbReference type="Proteomes" id="UP000257109">
    <property type="component" value="Unassembled WGS sequence"/>
</dbReference>
<reference evidence="2" key="1">
    <citation type="submission" date="2018-05" db="EMBL/GenBank/DDBJ databases">
        <title>Draft genome of Mucuna pruriens seed.</title>
        <authorList>
            <person name="Nnadi N.E."/>
            <person name="Vos R."/>
            <person name="Hasami M.H."/>
            <person name="Devisetty U.K."/>
            <person name="Aguiy J.C."/>
        </authorList>
    </citation>
    <scope>NUCLEOTIDE SEQUENCE [LARGE SCALE GENOMIC DNA]</scope>
    <source>
        <strain evidence="2">JCA_2017</strain>
    </source>
</reference>
<feature type="chain" id="PRO_5016753451" evidence="1">
    <location>
        <begin position="27"/>
        <end position="92"/>
    </location>
</feature>
<evidence type="ECO:0000313" key="2">
    <source>
        <dbReference type="EMBL" id="RDX95751.1"/>
    </source>
</evidence>
<gene>
    <name evidence="2" type="ORF">CR513_21694</name>
</gene>
<evidence type="ECO:0000313" key="3">
    <source>
        <dbReference type="Proteomes" id="UP000257109"/>
    </source>
</evidence>
<organism evidence="2 3">
    <name type="scientific">Mucuna pruriens</name>
    <name type="common">Velvet bean</name>
    <name type="synonym">Dolichos pruriens</name>
    <dbReference type="NCBI Taxonomy" id="157652"/>
    <lineage>
        <taxon>Eukaryota</taxon>
        <taxon>Viridiplantae</taxon>
        <taxon>Streptophyta</taxon>
        <taxon>Embryophyta</taxon>
        <taxon>Tracheophyta</taxon>
        <taxon>Spermatophyta</taxon>
        <taxon>Magnoliopsida</taxon>
        <taxon>eudicotyledons</taxon>
        <taxon>Gunneridae</taxon>
        <taxon>Pentapetalae</taxon>
        <taxon>rosids</taxon>
        <taxon>fabids</taxon>
        <taxon>Fabales</taxon>
        <taxon>Fabaceae</taxon>
        <taxon>Papilionoideae</taxon>
        <taxon>50 kb inversion clade</taxon>
        <taxon>NPAAA clade</taxon>
        <taxon>indigoferoid/millettioid clade</taxon>
        <taxon>Phaseoleae</taxon>
        <taxon>Mucuna</taxon>
    </lineage>
</organism>
<dbReference type="OrthoDB" id="1434734at2759"/>
<accession>A0A371GZ07</accession>